<dbReference type="EC" id="1.18.1.6" evidence="5 16"/>
<dbReference type="STRING" id="75743.A0A401Q2P5"/>
<comment type="cofactor">
    <cofactor evidence="1 16 17">
        <name>FAD</name>
        <dbReference type="ChEBI" id="CHEBI:57692"/>
    </cofactor>
</comment>
<feature type="binding site" evidence="18">
    <location>
        <begin position="212"/>
        <end position="213"/>
    </location>
    <ligand>
        <name>NADP(+)</name>
        <dbReference type="ChEBI" id="CHEBI:58349"/>
    </ligand>
</feature>
<dbReference type="Gene3D" id="3.40.50.720">
    <property type="entry name" value="NAD(P)-binding Rossmann-like Domain"/>
    <property type="match status" value="1"/>
</dbReference>
<dbReference type="InterPro" id="IPR055275">
    <property type="entry name" value="Ferredox_Rdtase"/>
</dbReference>
<evidence type="ECO:0000256" key="12">
    <source>
        <dbReference type="ARBA" id="ARBA00022982"/>
    </source>
</evidence>
<evidence type="ECO:0000256" key="7">
    <source>
        <dbReference type="ARBA" id="ARBA00022448"/>
    </source>
</evidence>
<accession>A0A401Q2P5</accession>
<protein>
    <recommendedName>
        <fullName evidence="6 16">NADPH:adrenodoxin oxidoreductase, mitochondrial</fullName>
        <ecNumber evidence="5 16">1.18.1.6</ecNumber>
    </recommendedName>
</protein>
<dbReference type="GO" id="GO:0008203">
    <property type="term" value="P:cholesterol metabolic process"/>
    <property type="evidence" value="ECO:0007669"/>
    <property type="project" value="UniProtKB-UniPathway"/>
</dbReference>
<evidence type="ECO:0000256" key="14">
    <source>
        <dbReference type="ARBA" id="ARBA00023128"/>
    </source>
</evidence>
<comment type="caution">
    <text evidence="19">The sequence shown here is derived from an EMBL/GenBank/DDBJ whole genome shotgun (WGS) entry which is preliminary data.</text>
</comment>
<keyword evidence="20" id="KW-1185">Reference proteome</keyword>
<keyword evidence="12" id="KW-0249">Electron transport</keyword>
<evidence type="ECO:0000256" key="11">
    <source>
        <dbReference type="ARBA" id="ARBA00022946"/>
    </source>
</evidence>
<reference evidence="19 20" key="1">
    <citation type="journal article" date="2018" name="Nat. Ecol. Evol.">
        <title>Shark genomes provide insights into elasmobranch evolution and the origin of vertebrates.</title>
        <authorList>
            <person name="Hara Y"/>
            <person name="Yamaguchi K"/>
            <person name="Onimaru K"/>
            <person name="Kadota M"/>
            <person name="Koyanagi M"/>
            <person name="Keeley SD"/>
            <person name="Tatsumi K"/>
            <person name="Tanaka K"/>
            <person name="Motone F"/>
            <person name="Kageyama Y"/>
            <person name="Nozu R"/>
            <person name="Adachi N"/>
            <person name="Nishimura O"/>
            <person name="Nakagawa R"/>
            <person name="Tanegashima C"/>
            <person name="Kiyatake I"/>
            <person name="Matsumoto R"/>
            <person name="Murakumo K"/>
            <person name="Nishida K"/>
            <person name="Terakita A"/>
            <person name="Kuratani S"/>
            <person name="Sato K"/>
            <person name="Hyodo S Kuraku.S."/>
        </authorList>
    </citation>
    <scope>NUCLEOTIDE SEQUENCE [LARGE SCALE GENOMIC DNA]</scope>
</reference>
<evidence type="ECO:0000256" key="10">
    <source>
        <dbReference type="ARBA" id="ARBA00022857"/>
    </source>
</evidence>
<evidence type="ECO:0000256" key="16">
    <source>
        <dbReference type="PIRNR" id="PIRNR000362"/>
    </source>
</evidence>
<dbReference type="AlphaFoldDB" id="A0A401Q2P5"/>
<dbReference type="Gene3D" id="3.50.50.60">
    <property type="entry name" value="FAD/NAD(P)-binding domain"/>
    <property type="match status" value="1"/>
</dbReference>
<evidence type="ECO:0000256" key="17">
    <source>
        <dbReference type="PIRSR" id="PIRSR000362-1"/>
    </source>
</evidence>
<feature type="binding site" evidence="17">
    <location>
        <begin position="389"/>
        <end position="391"/>
    </location>
    <ligand>
        <name>FAD</name>
        <dbReference type="ChEBI" id="CHEBI:57692"/>
    </ligand>
</feature>
<comment type="pathway">
    <text evidence="3">Steroid metabolism; cholesterol metabolism.</text>
</comment>
<keyword evidence="10 16" id="KW-0521">NADP</keyword>
<dbReference type="UniPathway" id="UPA00296"/>
<dbReference type="FunFam" id="3.50.50.60:FF:000036">
    <property type="entry name" value="NADPH:adrenodoxin oxidoreductase, mitochondrial"/>
    <property type="match status" value="1"/>
</dbReference>
<gene>
    <name evidence="19" type="ORF">scyTo_0018792</name>
</gene>
<comment type="catalytic activity">
    <reaction evidence="15 16">
        <text>2 reduced [adrenodoxin] + NADP(+) + H(+) = 2 oxidized [adrenodoxin] + NADPH</text>
        <dbReference type="Rhea" id="RHEA:42312"/>
        <dbReference type="Rhea" id="RHEA-COMP:9998"/>
        <dbReference type="Rhea" id="RHEA-COMP:9999"/>
        <dbReference type="ChEBI" id="CHEBI:15378"/>
        <dbReference type="ChEBI" id="CHEBI:33737"/>
        <dbReference type="ChEBI" id="CHEBI:33738"/>
        <dbReference type="ChEBI" id="CHEBI:57783"/>
        <dbReference type="ChEBI" id="CHEBI:58349"/>
        <dbReference type="EC" id="1.18.1.6"/>
    </reaction>
</comment>
<dbReference type="EMBL" id="BFAA01013417">
    <property type="protein sequence ID" value="GCB79697.1"/>
    <property type="molecule type" value="Genomic_DNA"/>
</dbReference>
<name>A0A401Q2P5_SCYTO</name>
<dbReference type="InterPro" id="IPR036188">
    <property type="entry name" value="FAD/NAD-bd_sf"/>
</dbReference>
<keyword evidence="7" id="KW-0813">Transport</keyword>
<keyword evidence="13 16" id="KW-0560">Oxidoreductase</keyword>
<feature type="binding site" evidence="17">
    <location>
        <position position="97"/>
    </location>
    <ligand>
        <name>FAD</name>
        <dbReference type="ChEBI" id="CHEBI:57692"/>
    </ligand>
</feature>
<dbReference type="InterPro" id="IPR021163">
    <property type="entry name" value="Ferredox_Rdtase_adrenod"/>
</dbReference>
<feature type="binding site" evidence="17">
    <location>
        <position position="382"/>
    </location>
    <ligand>
        <name>FAD</name>
        <dbReference type="ChEBI" id="CHEBI:57692"/>
    </ligand>
</feature>
<keyword evidence="9 16" id="KW-0274">FAD</keyword>
<feature type="binding site" evidence="17">
    <location>
        <position position="61"/>
    </location>
    <ligand>
        <name>FAD</name>
        <dbReference type="ChEBI" id="CHEBI:57692"/>
    </ligand>
</feature>
<evidence type="ECO:0000256" key="4">
    <source>
        <dbReference type="ARBA" id="ARBA00008312"/>
    </source>
</evidence>
<feature type="binding site" evidence="18">
    <location>
        <position position="389"/>
    </location>
    <ligand>
        <name>NADP(+)</name>
        <dbReference type="ChEBI" id="CHEBI:58349"/>
    </ligand>
</feature>
<feature type="binding site" evidence="18">
    <location>
        <position position="224"/>
    </location>
    <ligand>
        <name>NADP(+)</name>
        <dbReference type="ChEBI" id="CHEBI:58349"/>
    </ligand>
</feature>
<evidence type="ECO:0000256" key="6">
    <source>
        <dbReference type="ARBA" id="ARBA00016287"/>
    </source>
</evidence>
<organism evidence="19 20">
    <name type="scientific">Scyliorhinus torazame</name>
    <name type="common">Cloudy catshark</name>
    <name type="synonym">Catulus torazame</name>
    <dbReference type="NCBI Taxonomy" id="75743"/>
    <lineage>
        <taxon>Eukaryota</taxon>
        <taxon>Metazoa</taxon>
        <taxon>Chordata</taxon>
        <taxon>Craniata</taxon>
        <taxon>Vertebrata</taxon>
        <taxon>Chondrichthyes</taxon>
        <taxon>Elasmobranchii</taxon>
        <taxon>Galeomorphii</taxon>
        <taxon>Galeoidea</taxon>
        <taxon>Carcharhiniformes</taxon>
        <taxon>Scyliorhinidae</taxon>
        <taxon>Scyliorhinus</taxon>
    </lineage>
</organism>
<evidence type="ECO:0000256" key="18">
    <source>
        <dbReference type="PIRSR" id="PIRSR000362-2"/>
    </source>
</evidence>
<evidence type="ECO:0000256" key="8">
    <source>
        <dbReference type="ARBA" id="ARBA00022630"/>
    </source>
</evidence>
<feature type="binding site" evidence="18">
    <location>
        <begin position="168"/>
        <end position="171"/>
    </location>
    <ligand>
        <name>NADP(+)</name>
        <dbReference type="ChEBI" id="CHEBI:58349"/>
    </ligand>
</feature>
<evidence type="ECO:0000256" key="13">
    <source>
        <dbReference type="ARBA" id="ARBA00023002"/>
    </source>
</evidence>
<keyword evidence="14 16" id="KW-0496">Mitochondrion</keyword>
<evidence type="ECO:0000313" key="19">
    <source>
        <dbReference type="EMBL" id="GCB79697.1"/>
    </source>
</evidence>
<proteinExistence type="inferred from homology"/>
<dbReference type="OMA" id="MRAHKRM"/>
<dbReference type="OrthoDB" id="333024at2759"/>
<dbReference type="PANTHER" id="PTHR48467">
    <property type="entry name" value="GLUTAMATE SYNTHASE 1 [NADH], CHLOROPLASTIC-LIKE"/>
    <property type="match status" value="1"/>
</dbReference>
<dbReference type="GO" id="GO:0016491">
    <property type="term" value="F:oxidoreductase activity"/>
    <property type="evidence" value="ECO:0007669"/>
    <property type="project" value="UniProtKB-KW"/>
</dbReference>
<keyword evidence="11" id="KW-0809">Transit peptide</keyword>
<dbReference type="PIRSF" id="PIRSF000362">
    <property type="entry name" value="FNR"/>
    <property type="match status" value="1"/>
</dbReference>
<sequence length="476" mass="51919">MSRLRGALLAAIYRKASGRQALPGETAAALHDYMVPCSGEGLYHESAVVDIYEKLPVPFGLVRFGVAPDHPEVKNVINAFTQTAHHDRCSFYGNVTVGKDLSIEELKQAYHALILTYGAEANRTLGIPGENLRGVYSARTFVGWYNGLPENKNLNPELSSETAIILGHGNVGLDVARILLSPIDLLRKTDIAAHALEAIAASKVKRVLLVGRRGPLQVAFTIKELREMINLPDARPLLHPSDFEGIGQIVKDLPRPRKRLTELMIKAALEKPSGNEAERRAAASKEWGLQFLRSPMEVIPGNDGKWVAGIRLSVNKLEGLGESAKFVQTEDVEDLECGLMLSSIGYKSYPIDPSVPFDHQQGIIPNNLGRVLHAPGLYCSGWVKRGPTGVIVTTMHDGFETAVSVLEDVRSGALDVSASKGGYEIMEALLKQRGIRPVSFSGWEKIDNVEVANGEKAGKPREKLLDVEEMVEVASQ</sequence>
<comment type="similarity">
    <text evidence="4 16">Belongs to the ferredoxin--NADP reductase type 1 family.</text>
</comment>
<evidence type="ECO:0000256" key="2">
    <source>
        <dbReference type="ARBA" id="ARBA00004173"/>
    </source>
</evidence>
<dbReference type="PANTHER" id="PTHR48467:SF1">
    <property type="entry name" value="GLUTAMATE SYNTHASE 1 [NADH], CHLOROPLASTIC-LIKE"/>
    <property type="match status" value="1"/>
</dbReference>
<evidence type="ECO:0000256" key="3">
    <source>
        <dbReference type="ARBA" id="ARBA00004731"/>
    </source>
</evidence>
<evidence type="ECO:0000256" key="15">
    <source>
        <dbReference type="ARBA" id="ARBA00048933"/>
    </source>
</evidence>
<evidence type="ECO:0000256" key="9">
    <source>
        <dbReference type="ARBA" id="ARBA00022827"/>
    </source>
</evidence>
<keyword evidence="8 16" id="KW-0285">Flavoprotein</keyword>
<comment type="subcellular location">
    <subcellularLocation>
        <location evidence="2 16">Mitochondrion</location>
    </subcellularLocation>
</comment>
<evidence type="ECO:0000313" key="20">
    <source>
        <dbReference type="Proteomes" id="UP000288216"/>
    </source>
</evidence>
<dbReference type="SUPFAM" id="SSF51905">
    <property type="entry name" value="FAD/NAD(P)-binding domain"/>
    <property type="match status" value="2"/>
</dbReference>
<feature type="binding site" evidence="17">
    <location>
        <position position="53"/>
    </location>
    <ligand>
        <name>FAD</name>
        <dbReference type="ChEBI" id="CHEBI:57692"/>
    </ligand>
</feature>
<dbReference type="PRINTS" id="PR00419">
    <property type="entry name" value="ADXRDTASE"/>
</dbReference>
<evidence type="ECO:0000256" key="1">
    <source>
        <dbReference type="ARBA" id="ARBA00001974"/>
    </source>
</evidence>
<dbReference type="Proteomes" id="UP000288216">
    <property type="component" value="Unassembled WGS sequence"/>
</dbReference>
<dbReference type="GO" id="GO:0005739">
    <property type="term" value="C:mitochondrion"/>
    <property type="evidence" value="ECO:0007669"/>
    <property type="project" value="UniProtKB-SubCell"/>
</dbReference>
<evidence type="ECO:0000256" key="5">
    <source>
        <dbReference type="ARBA" id="ARBA00013219"/>
    </source>
</evidence>